<dbReference type="InterPro" id="IPR011013">
    <property type="entry name" value="Gal_mutarotase_sf_dom"/>
</dbReference>
<evidence type="ECO:0000313" key="6">
    <source>
        <dbReference type="EMBL" id="GGG76112.1"/>
    </source>
</evidence>
<evidence type="ECO:0000256" key="1">
    <source>
        <dbReference type="ARBA" id="ARBA00007806"/>
    </source>
</evidence>
<dbReference type="PANTHER" id="PTHR43863:SF2">
    <property type="entry name" value="MALTASE-GLUCOAMYLASE"/>
    <property type="match status" value="1"/>
</dbReference>
<reference evidence="6" key="1">
    <citation type="journal article" date="2014" name="Int. J. Syst. Evol. Microbiol.">
        <title>Complete genome sequence of Corynebacterium casei LMG S-19264T (=DSM 44701T), isolated from a smear-ripened cheese.</title>
        <authorList>
            <consortium name="US DOE Joint Genome Institute (JGI-PGF)"/>
            <person name="Walter F."/>
            <person name="Albersmeier A."/>
            <person name="Kalinowski J."/>
            <person name="Ruckert C."/>
        </authorList>
    </citation>
    <scope>NUCLEOTIDE SEQUENCE</scope>
    <source>
        <strain evidence="6">CGMCC 1.12195</strain>
    </source>
</reference>
<organism evidence="6 7">
    <name type="scientific">Parapedobacter pyrenivorans</name>
    <dbReference type="NCBI Taxonomy" id="1305674"/>
    <lineage>
        <taxon>Bacteria</taxon>
        <taxon>Pseudomonadati</taxon>
        <taxon>Bacteroidota</taxon>
        <taxon>Sphingobacteriia</taxon>
        <taxon>Sphingobacteriales</taxon>
        <taxon>Sphingobacteriaceae</taxon>
        <taxon>Parapedobacter</taxon>
    </lineage>
</organism>
<gene>
    <name evidence="6" type="ORF">GCM10007415_04800</name>
</gene>
<comment type="similarity">
    <text evidence="1 2">Belongs to the glycosyl hydrolase 31 family.</text>
</comment>
<evidence type="ECO:0000259" key="4">
    <source>
        <dbReference type="Pfam" id="PF17137"/>
    </source>
</evidence>
<evidence type="ECO:0000256" key="2">
    <source>
        <dbReference type="RuleBase" id="RU361185"/>
    </source>
</evidence>
<keyword evidence="2" id="KW-0326">Glycosidase</keyword>
<dbReference type="Pfam" id="PF01055">
    <property type="entry name" value="Glyco_hydro_31_2nd"/>
    <property type="match status" value="2"/>
</dbReference>
<dbReference type="InterPro" id="IPR033403">
    <property type="entry name" value="DUF5110"/>
</dbReference>
<accession>A0A917M5D3</accession>
<dbReference type="InterPro" id="IPR017853">
    <property type="entry name" value="GH"/>
</dbReference>
<dbReference type="InterPro" id="IPR013780">
    <property type="entry name" value="Glyco_hydro_b"/>
</dbReference>
<dbReference type="Gene3D" id="2.60.40.1180">
    <property type="entry name" value="Golgi alpha-mannosidase II"/>
    <property type="match status" value="2"/>
</dbReference>
<dbReference type="EMBL" id="BMER01000001">
    <property type="protein sequence ID" value="GGG76112.1"/>
    <property type="molecule type" value="Genomic_DNA"/>
</dbReference>
<name>A0A917M5D3_9SPHI</name>
<feature type="domain" description="Glycoside hydrolase family 31 TIM barrel" evidence="3">
    <location>
        <begin position="385"/>
        <end position="551"/>
    </location>
</feature>
<dbReference type="AlphaFoldDB" id="A0A917M5D3"/>
<comment type="caution">
    <text evidence="6">The sequence shown here is derived from an EMBL/GenBank/DDBJ whole genome shotgun (WGS) entry which is preliminary data.</text>
</comment>
<dbReference type="SUPFAM" id="SSF51011">
    <property type="entry name" value="Glycosyl hydrolase domain"/>
    <property type="match status" value="1"/>
</dbReference>
<keyword evidence="2" id="KW-0378">Hydrolase</keyword>
<dbReference type="GO" id="GO:0005975">
    <property type="term" value="P:carbohydrate metabolic process"/>
    <property type="evidence" value="ECO:0007669"/>
    <property type="project" value="InterPro"/>
</dbReference>
<dbReference type="SUPFAM" id="SSF51445">
    <property type="entry name" value="(Trans)glycosidases"/>
    <property type="match status" value="1"/>
</dbReference>
<dbReference type="RefSeq" id="WP_188504332.1">
    <property type="nucleotide sequence ID" value="NZ_BMER01000001.1"/>
</dbReference>
<feature type="domain" description="DUF5110" evidence="4">
    <location>
        <begin position="663"/>
        <end position="727"/>
    </location>
</feature>
<dbReference type="GO" id="GO:0004553">
    <property type="term" value="F:hydrolase activity, hydrolyzing O-glycosyl compounds"/>
    <property type="evidence" value="ECO:0007669"/>
    <property type="project" value="InterPro"/>
</dbReference>
<dbReference type="InterPro" id="IPR051816">
    <property type="entry name" value="Glycosyl_Hydrolase_31"/>
</dbReference>
<keyword evidence="7" id="KW-1185">Reference proteome</keyword>
<feature type="domain" description="Glycosyl hydrolase family 31 C-terminal" evidence="5">
    <location>
        <begin position="560"/>
        <end position="646"/>
    </location>
</feature>
<proteinExistence type="inferred from homology"/>
<dbReference type="GO" id="GO:0030246">
    <property type="term" value="F:carbohydrate binding"/>
    <property type="evidence" value="ECO:0007669"/>
    <property type="project" value="InterPro"/>
</dbReference>
<evidence type="ECO:0000259" key="5">
    <source>
        <dbReference type="Pfam" id="PF21365"/>
    </source>
</evidence>
<dbReference type="SUPFAM" id="SSF74650">
    <property type="entry name" value="Galactose mutarotase-like"/>
    <property type="match status" value="1"/>
</dbReference>
<dbReference type="Gene3D" id="3.20.20.80">
    <property type="entry name" value="Glycosidases"/>
    <property type="match status" value="1"/>
</dbReference>
<dbReference type="Pfam" id="PF17137">
    <property type="entry name" value="DUF5110"/>
    <property type="match status" value="1"/>
</dbReference>
<dbReference type="PANTHER" id="PTHR43863">
    <property type="entry name" value="HYDROLASE, PUTATIVE (AFU_ORTHOLOGUE AFUA_1G03140)-RELATED"/>
    <property type="match status" value="1"/>
</dbReference>
<feature type="domain" description="Glycoside hydrolase family 31 TIM barrel" evidence="3">
    <location>
        <begin position="240"/>
        <end position="368"/>
    </location>
</feature>
<evidence type="ECO:0008006" key="8">
    <source>
        <dbReference type="Google" id="ProtNLM"/>
    </source>
</evidence>
<dbReference type="InterPro" id="IPR000322">
    <property type="entry name" value="Glyco_hydro_31_TIM"/>
</dbReference>
<reference evidence="6" key="2">
    <citation type="submission" date="2020-09" db="EMBL/GenBank/DDBJ databases">
        <authorList>
            <person name="Sun Q."/>
            <person name="Zhou Y."/>
        </authorList>
    </citation>
    <scope>NUCLEOTIDE SEQUENCE</scope>
    <source>
        <strain evidence="6">CGMCC 1.12195</strain>
    </source>
</reference>
<evidence type="ECO:0000259" key="3">
    <source>
        <dbReference type="Pfam" id="PF01055"/>
    </source>
</evidence>
<protein>
    <recommendedName>
        <fullName evidence="8">Alpha-glucosidase, glycosyl hydrolase family GH31</fullName>
    </recommendedName>
</protein>
<dbReference type="Pfam" id="PF21365">
    <property type="entry name" value="Glyco_hydro_31_3rd"/>
    <property type="match status" value="1"/>
</dbReference>
<dbReference type="Proteomes" id="UP000660862">
    <property type="component" value="Unassembled WGS sequence"/>
</dbReference>
<dbReference type="Gene3D" id="2.60.40.1760">
    <property type="entry name" value="glycosyl hydrolase (family 31)"/>
    <property type="match status" value="1"/>
</dbReference>
<dbReference type="InterPro" id="IPR048395">
    <property type="entry name" value="Glyco_hydro_31_C"/>
</dbReference>
<sequence length="747" mass="84044">MKILWTITAVLLCSVTVYGQSSTEIRYGKRKAELAISQVSDLTLEIKLSPLGANGEPTVSPPSDVLIDYPRTLLWRGTTIAGGEITKKAGALTIHIRSSPLSVSIEDREGTVIQEFAWPDEETGATSFQTPAPVYGMGEGGRLDHLDRRGFLHPMKDGNASYELATHGAYIAAPMLIGLNGWSLFFHHPISKGNFIDMRHADGKFLPALEMLEQPLTFIATCWTKPIEIFTEYRKIAGVTPLPPKWSLGYMQSHRTLSGPDELFWVAHNLRERNLPTDALIYLGTGFTPTGWNNGHDSFDFNPLIFPNPEGIIDSLQNLDFKVVLHNYAPPRNLHGASIDGSNPTDTGNINHFWNRHRAANSLVDAWWPDGGEGLSAESRVARHKMYYQGPLYDKANIRPWSLHRTGYSGVNRYGGWIWSGDPSSRWKTLQTHIAVGLNHSVSLTPFWGADIAAFVPTNELTGELYIRWFQFAAFTASFRAHGRTWHLRLPWGWNQGHVGPPESSIFDSENRDATLQHGYPYPDELRNTLIEPIARQYLNLRYQLLPYNYSIFKETYDSGVPPMRAMWVAYPDDRHVANMDDQYFWGDDLLVAPVYERGQTSRNLYLPQGNWYDFWTNEVIAGGRFIARKVDLATLPLYVRAGAIIPFDPVRQYTAEEVSGNTTLKVYGGANGTFTLYEDDGNSQEYLKGTFNQTTITWDDASRTLTLKPTHSDGKKVADRVFTVELFPGGQFKTITYSGKEASFKL</sequence>
<evidence type="ECO:0000313" key="7">
    <source>
        <dbReference type="Proteomes" id="UP000660862"/>
    </source>
</evidence>